<dbReference type="GO" id="GO:0004222">
    <property type="term" value="F:metalloendopeptidase activity"/>
    <property type="evidence" value="ECO:0007669"/>
    <property type="project" value="InterPro"/>
</dbReference>
<dbReference type="GO" id="GO:0016020">
    <property type="term" value="C:membrane"/>
    <property type="evidence" value="ECO:0007669"/>
    <property type="project" value="InterPro"/>
</dbReference>
<reference evidence="10 11" key="1">
    <citation type="submission" date="2023-11" db="EMBL/GenBank/DDBJ databases">
        <title>Dfirmibasis_genome.</title>
        <authorList>
            <person name="Edelbroek B."/>
            <person name="Kjellin J."/>
            <person name="Jerlstrom-Hultqvist J."/>
            <person name="Soderbom F."/>
        </authorList>
    </citation>
    <scope>NUCLEOTIDE SEQUENCE [LARGE SCALE GENOMIC DNA]</scope>
    <source>
        <strain evidence="10 11">TNS-C-14</strain>
    </source>
</reference>
<dbReference type="Proteomes" id="UP001344447">
    <property type="component" value="Unassembled WGS sequence"/>
</dbReference>
<evidence type="ECO:0000313" key="10">
    <source>
        <dbReference type="EMBL" id="KAK5577594.1"/>
    </source>
</evidence>
<name>A0AAN7YN40_9MYCE</name>
<dbReference type="GO" id="GO:0005737">
    <property type="term" value="C:cytoplasm"/>
    <property type="evidence" value="ECO:0007669"/>
    <property type="project" value="TreeGrafter"/>
</dbReference>
<accession>A0AAN7YN40</accession>
<dbReference type="EMBL" id="JAVFKY010000004">
    <property type="protein sequence ID" value="KAK5577594.1"/>
    <property type="molecule type" value="Genomic_DNA"/>
</dbReference>
<feature type="compositionally biased region" description="Low complexity" evidence="7">
    <location>
        <begin position="478"/>
        <end position="506"/>
    </location>
</feature>
<evidence type="ECO:0000259" key="9">
    <source>
        <dbReference type="Pfam" id="PF02163"/>
    </source>
</evidence>
<evidence type="ECO:0000256" key="7">
    <source>
        <dbReference type="SAM" id="MobiDB-lite"/>
    </source>
</evidence>
<comment type="caution">
    <text evidence="10">The sequence shown here is derived from an EMBL/GenBank/DDBJ whole genome shotgun (WGS) entry which is preliminary data.</text>
</comment>
<keyword evidence="11" id="KW-1185">Reference proteome</keyword>
<organism evidence="10 11">
    <name type="scientific">Dictyostelium firmibasis</name>
    <dbReference type="NCBI Taxonomy" id="79012"/>
    <lineage>
        <taxon>Eukaryota</taxon>
        <taxon>Amoebozoa</taxon>
        <taxon>Evosea</taxon>
        <taxon>Eumycetozoa</taxon>
        <taxon>Dictyostelia</taxon>
        <taxon>Dictyosteliales</taxon>
        <taxon>Dictyosteliaceae</taxon>
        <taxon>Dictyostelium</taxon>
    </lineage>
</organism>
<dbReference type="GO" id="GO:0031293">
    <property type="term" value="P:membrane protein intracellular domain proteolysis"/>
    <property type="evidence" value="ECO:0007669"/>
    <property type="project" value="TreeGrafter"/>
</dbReference>
<dbReference type="PANTHER" id="PTHR13325:SF3">
    <property type="entry name" value="MEMBRANE-BOUND TRANSCRIPTION FACTOR SITE-2 PROTEASE"/>
    <property type="match status" value="1"/>
</dbReference>
<feature type="transmembrane region" description="Helical" evidence="8">
    <location>
        <begin position="136"/>
        <end position="153"/>
    </location>
</feature>
<evidence type="ECO:0000256" key="1">
    <source>
        <dbReference type="ARBA" id="ARBA00004127"/>
    </source>
</evidence>
<protein>
    <recommendedName>
        <fullName evidence="6">Endopeptidase S2P</fullName>
    </recommendedName>
</protein>
<keyword evidence="4 8" id="KW-1133">Transmembrane helix</keyword>
<keyword evidence="5 8" id="KW-0472">Membrane</keyword>
<feature type="transmembrane region" description="Helical" evidence="8">
    <location>
        <begin position="91"/>
        <end position="116"/>
    </location>
</feature>
<dbReference type="GO" id="GO:1905897">
    <property type="term" value="P:regulation of response to endoplasmic reticulum stress"/>
    <property type="evidence" value="ECO:0007669"/>
    <property type="project" value="TreeGrafter"/>
</dbReference>
<feature type="domain" description="Peptidase M50" evidence="9">
    <location>
        <begin position="138"/>
        <end position="466"/>
    </location>
</feature>
<gene>
    <name evidence="10" type="ORF">RB653_002537</name>
</gene>
<dbReference type="PANTHER" id="PTHR13325">
    <property type="entry name" value="PROTEASE M50 MEMBRANE-BOUND TRANSCRIPTION FACTOR SITE 2 PROTEASE"/>
    <property type="match status" value="1"/>
</dbReference>
<feature type="region of interest" description="Disordered" evidence="7">
    <location>
        <begin position="477"/>
        <end position="507"/>
    </location>
</feature>
<dbReference type="InterPro" id="IPR008915">
    <property type="entry name" value="Peptidase_M50"/>
</dbReference>
<evidence type="ECO:0000256" key="4">
    <source>
        <dbReference type="ARBA" id="ARBA00022989"/>
    </source>
</evidence>
<comment type="similarity">
    <text evidence="2">Belongs to the peptidase M50A family.</text>
</comment>
<evidence type="ECO:0000256" key="5">
    <source>
        <dbReference type="ARBA" id="ARBA00023136"/>
    </source>
</evidence>
<dbReference type="InterPro" id="IPR001193">
    <property type="entry name" value="MBTPS2"/>
</dbReference>
<feature type="transmembrane region" description="Helical" evidence="8">
    <location>
        <begin position="12"/>
        <end position="34"/>
    </location>
</feature>
<evidence type="ECO:0000256" key="3">
    <source>
        <dbReference type="ARBA" id="ARBA00022692"/>
    </source>
</evidence>
<feature type="transmembrane region" description="Helical" evidence="8">
    <location>
        <begin position="203"/>
        <end position="225"/>
    </location>
</feature>
<comment type="subcellular location">
    <subcellularLocation>
        <location evidence="1">Endomembrane system</location>
        <topology evidence="1">Multi-pass membrane protein</topology>
    </subcellularLocation>
</comment>
<dbReference type="GO" id="GO:0012505">
    <property type="term" value="C:endomembrane system"/>
    <property type="evidence" value="ECO:0007669"/>
    <property type="project" value="UniProtKB-SubCell"/>
</dbReference>
<sequence>MDAWNNPIATPFFLFVIKVIGIWIVFFGILKLIYIKYKNQIDIDGFLERSNLSVQLFYIGFSTTRLNLIIKSISTGKYERFWYYWFKFGSWVSLSLLPISIGLLVYNLFIIFVKPIGIEPVISPIVPGVNVKGSDSWYLIISVVISMIIHELGHAIASYVSKCEINSIGFFFLFIMPGASVNLDYSELDKINLWQKLRIQCGGVWHNVVLCIIGYLLLSSSSFLLSPLYKIPNDKLYITGIPNGSLLERNLNIGDQILSINDCKISNRSDLVECIYRELEKKRSYCIPQNTISCLENIFNNNNTNVNLSNVNSNNNNSNKKYNLINQVDNSKRLRECFGVNDASTLVECVPVSIDFPSECAKLKKECINFNQFNYHIFNLELLSQDFDNVEQLPFLGTAQELWDSFIVNNYQSRFIFLNGWDLPWYFNQFFSYLIPVSAGLAAFNAIAIPNMDGEHILETILSIIFLKFGGGNDKKNSPNNKIKTKNNINTNNKESSTSSSLPSGLSKKEKRERLKLIISKVIKISTILLFGLTVVLSFYNLKYQR</sequence>
<evidence type="ECO:0000256" key="6">
    <source>
        <dbReference type="ARBA" id="ARBA00032658"/>
    </source>
</evidence>
<feature type="transmembrane region" description="Helical" evidence="8">
    <location>
        <begin position="165"/>
        <end position="183"/>
    </location>
</feature>
<dbReference type="Pfam" id="PF02163">
    <property type="entry name" value="Peptidase_M50"/>
    <property type="match status" value="1"/>
</dbReference>
<keyword evidence="3 8" id="KW-0812">Transmembrane</keyword>
<dbReference type="PRINTS" id="PR01000">
    <property type="entry name" value="SREBPS2PTASE"/>
</dbReference>
<dbReference type="AlphaFoldDB" id="A0AAN7YN40"/>
<dbReference type="SUPFAM" id="SSF50156">
    <property type="entry name" value="PDZ domain-like"/>
    <property type="match status" value="1"/>
</dbReference>
<evidence type="ECO:0000313" key="11">
    <source>
        <dbReference type="Proteomes" id="UP001344447"/>
    </source>
</evidence>
<evidence type="ECO:0000256" key="2">
    <source>
        <dbReference type="ARBA" id="ARBA00009989"/>
    </source>
</evidence>
<feature type="transmembrane region" description="Helical" evidence="8">
    <location>
        <begin position="518"/>
        <end position="540"/>
    </location>
</feature>
<dbReference type="InterPro" id="IPR036034">
    <property type="entry name" value="PDZ_sf"/>
</dbReference>
<evidence type="ECO:0000256" key="8">
    <source>
        <dbReference type="SAM" id="Phobius"/>
    </source>
</evidence>
<proteinExistence type="inferred from homology"/>